<reference evidence="1 2" key="1">
    <citation type="submission" date="2023-12" db="EMBL/GenBank/DDBJ databases">
        <title>Sinomonas terricola sp. nov, isolated from litchi orchard soil in Guangdong, PR China.</title>
        <authorList>
            <person name="Jiaxin W."/>
            <person name="Yang Z."/>
            <person name="Honghui Z."/>
        </authorList>
    </citation>
    <scope>NUCLEOTIDE SEQUENCE [LARGE SCALE GENOMIC DNA]</scope>
    <source>
        <strain evidence="1 2">JGH33</strain>
    </source>
</reference>
<evidence type="ECO:0008006" key="3">
    <source>
        <dbReference type="Google" id="ProtNLM"/>
    </source>
</evidence>
<proteinExistence type="predicted"/>
<accession>A0ABU5T0S7</accession>
<name>A0ABU5T0S7_9MICC</name>
<organism evidence="1 2">
    <name type="scientific">Sinomonas terricola</name>
    <dbReference type="NCBI Taxonomy" id="3110330"/>
    <lineage>
        <taxon>Bacteria</taxon>
        <taxon>Bacillati</taxon>
        <taxon>Actinomycetota</taxon>
        <taxon>Actinomycetes</taxon>
        <taxon>Micrococcales</taxon>
        <taxon>Micrococcaceae</taxon>
        <taxon>Sinomonas</taxon>
    </lineage>
</organism>
<evidence type="ECO:0000313" key="2">
    <source>
        <dbReference type="Proteomes" id="UP001304769"/>
    </source>
</evidence>
<comment type="caution">
    <text evidence="1">The sequence shown here is derived from an EMBL/GenBank/DDBJ whole genome shotgun (WGS) entry which is preliminary data.</text>
</comment>
<dbReference type="Proteomes" id="UP001304769">
    <property type="component" value="Unassembled WGS sequence"/>
</dbReference>
<dbReference type="EMBL" id="JAYGGQ010000001">
    <property type="protein sequence ID" value="MEA5453258.1"/>
    <property type="molecule type" value="Genomic_DNA"/>
</dbReference>
<keyword evidence="2" id="KW-1185">Reference proteome</keyword>
<protein>
    <recommendedName>
        <fullName evidence="3">DUF4926 domain-containing protein</fullName>
    </recommendedName>
</protein>
<dbReference type="RefSeq" id="WP_323277027.1">
    <property type="nucleotide sequence ID" value="NZ_JAYGGQ010000001.1"/>
</dbReference>
<sequence length="70" mass="7778">MTAPEVGARVRVAKDKIAAQYPVPNLTGREGTVREVTPSKVGLFRILVDLEDDGRHLTWLHNDELEVIPS</sequence>
<evidence type="ECO:0000313" key="1">
    <source>
        <dbReference type="EMBL" id="MEA5453258.1"/>
    </source>
</evidence>
<gene>
    <name evidence="1" type="ORF">SPF06_00850</name>
</gene>